<sequence length="100" mass="10210">MSPLSLTHELPKGDVLVAYCTDIAWSPFFPLLSGVVTELGGLISHGAVVAREYGIPCIVGAAGATSAIRTGSMVRLDGSIGTLQEVGIHNTHAAKGPGIL</sequence>
<dbReference type="PANTHER" id="PTHR43615">
    <property type="entry name" value="PHOSPHOENOLPYRUVATE SYNTHASE-RELATED"/>
    <property type="match status" value="1"/>
</dbReference>
<dbReference type="Gene3D" id="3.50.30.10">
    <property type="entry name" value="Phosphohistidine domain"/>
    <property type="match status" value="1"/>
</dbReference>
<accession>A0A9D4PWF8</accession>
<reference evidence="2" key="2">
    <citation type="submission" date="2021-09" db="EMBL/GenBank/DDBJ databases">
        <authorList>
            <person name="Jia N."/>
            <person name="Wang J."/>
            <person name="Shi W."/>
            <person name="Du L."/>
            <person name="Sun Y."/>
            <person name="Zhan W."/>
            <person name="Jiang J."/>
            <person name="Wang Q."/>
            <person name="Zhang B."/>
            <person name="Ji P."/>
            <person name="Sakyi L.B."/>
            <person name="Cui X."/>
            <person name="Yuan T."/>
            <person name="Jiang B."/>
            <person name="Yang W."/>
            <person name="Lam T.T.-Y."/>
            <person name="Chang Q."/>
            <person name="Ding S."/>
            <person name="Wang X."/>
            <person name="Zhu J."/>
            <person name="Ruan X."/>
            <person name="Zhao L."/>
            <person name="Wei J."/>
            <person name="Que T."/>
            <person name="Du C."/>
            <person name="Cheng J."/>
            <person name="Dai P."/>
            <person name="Han X."/>
            <person name="Huang E."/>
            <person name="Gao Y."/>
            <person name="Liu J."/>
            <person name="Shao H."/>
            <person name="Ye R."/>
            <person name="Li L."/>
            <person name="Wei W."/>
            <person name="Wang X."/>
            <person name="Wang C."/>
            <person name="Huo Q."/>
            <person name="Li W."/>
            <person name="Guo W."/>
            <person name="Chen H."/>
            <person name="Chen S."/>
            <person name="Zhou L."/>
            <person name="Zhou L."/>
            <person name="Ni X."/>
            <person name="Tian J."/>
            <person name="Zhou Y."/>
            <person name="Sheng Y."/>
            <person name="Liu T."/>
            <person name="Pan Y."/>
            <person name="Xia L."/>
            <person name="Li J."/>
            <person name="Zhao F."/>
            <person name="Cao W."/>
        </authorList>
    </citation>
    <scope>NUCLEOTIDE SEQUENCE</scope>
    <source>
        <strain evidence="2">Rsan-2018</strain>
        <tissue evidence="2">Larvae</tissue>
    </source>
</reference>
<evidence type="ECO:0000259" key="1">
    <source>
        <dbReference type="Pfam" id="PF00391"/>
    </source>
</evidence>
<dbReference type="InterPro" id="IPR051549">
    <property type="entry name" value="PEP_Utilizing_Enz"/>
</dbReference>
<evidence type="ECO:0000313" key="3">
    <source>
        <dbReference type="Proteomes" id="UP000821837"/>
    </source>
</evidence>
<dbReference type="AlphaFoldDB" id="A0A9D4PWF8"/>
<feature type="domain" description="PEP-utilising enzyme mobile" evidence="1">
    <location>
        <begin position="10"/>
        <end position="81"/>
    </location>
</feature>
<dbReference type="InterPro" id="IPR008279">
    <property type="entry name" value="PEP-util_enz_mobile_dom"/>
</dbReference>
<dbReference type="VEuPathDB" id="VectorBase:RSAN_046260"/>
<reference evidence="2" key="1">
    <citation type="journal article" date="2020" name="Cell">
        <title>Large-Scale Comparative Analyses of Tick Genomes Elucidate Their Genetic Diversity and Vector Capacities.</title>
        <authorList>
            <consortium name="Tick Genome and Microbiome Consortium (TIGMIC)"/>
            <person name="Jia N."/>
            <person name="Wang J."/>
            <person name="Shi W."/>
            <person name="Du L."/>
            <person name="Sun Y."/>
            <person name="Zhan W."/>
            <person name="Jiang J.F."/>
            <person name="Wang Q."/>
            <person name="Zhang B."/>
            <person name="Ji P."/>
            <person name="Bell-Sakyi L."/>
            <person name="Cui X.M."/>
            <person name="Yuan T.T."/>
            <person name="Jiang B.G."/>
            <person name="Yang W.F."/>
            <person name="Lam T.T."/>
            <person name="Chang Q.C."/>
            <person name="Ding S.J."/>
            <person name="Wang X.J."/>
            <person name="Zhu J.G."/>
            <person name="Ruan X.D."/>
            <person name="Zhao L."/>
            <person name="Wei J.T."/>
            <person name="Ye R.Z."/>
            <person name="Que T.C."/>
            <person name="Du C.H."/>
            <person name="Zhou Y.H."/>
            <person name="Cheng J.X."/>
            <person name="Dai P.F."/>
            <person name="Guo W.B."/>
            <person name="Han X.H."/>
            <person name="Huang E.J."/>
            <person name="Li L.F."/>
            <person name="Wei W."/>
            <person name="Gao Y.C."/>
            <person name="Liu J.Z."/>
            <person name="Shao H.Z."/>
            <person name="Wang X."/>
            <person name="Wang C.C."/>
            <person name="Yang T.C."/>
            <person name="Huo Q.B."/>
            <person name="Li W."/>
            <person name="Chen H.Y."/>
            <person name="Chen S.E."/>
            <person name="Zhou L.G."/>
            <person name="Ni X.B."/>
            <person name="Tian J.H."/>
            <person name="Sheng Y."/>
            <person name="Liu T."/>
            <person name="Pan Y.S."/>
            <person name="Xia L.Y."/>
            <person name="Li J."/>
            <person name="Zhao F."/>
            <person name="Cao W.C."/>
        </authorList>
    </citation>
    <scope>NUCLEOTIDE SEQUENCE</scope>
    <source>
        <strain evidence="2">Rsan-2018</strain>
    </source>
</reference>
<comment type="caution">
    <text evidence="2">The sequence shown here is derived from an EMBL/GenBank/DDBJ whole genome shotgun (WGS) entry which is preliminary data.</text>
</comment>
<dbReference type="SUPFAM" id="SSF52009">
    <property type="entry name" value="Phosphohistidine domain"/>
    <property type="match status" value="1"/>
</dbReference>
<protein>
    <recommendedName>
        <fullName evidence="1">PEP-utilising enzyme mobile domain-containing protein</fullName>
    </recommendedName>
</protein>
<dbReference type="PANTHER" id="PTHR43615:SF1">
    <property type="entry name" value="PPDK_N DOMAIN-CONTAINING PROTEIN"/>
    <property type="match status" value="1"/>
</dbReference>
<keyword evidence="3" id="KW-1185">Reference proteome</keyword>
<dbReference type="GO" id="GO:0016772">
    <property type="term" value="F:transferase activity, transferring phosphorus-containing groups"/>
    <property type="evidence" value="ECO:0007669"/>
    <property type="project" value="InterPro"/>
</dbReference>
<proteinExistence type="predicted"/>
<name>A0A9D4PWF8_RHISA</name>
<gene>
    <name evidence="2" type="ORF">HPB52_014732</name>
</gene>
<dbReference type="InterPro" id="IPR036637">
    <property type="entry name" value="Phosphohistidine_dom_sf"/>
</dbReference>
<organism evidence="2 3">
    <name type="scientific">Rhipicephalus sanguineus</name>
    <name type="common">Brown dog tick</name>
    <name type="synonym">Ixodes sanguineus</name>
    <dbReference type="NCBI Taxonomy" id="34632"/>
    <lineage>
        <taxon>Eukaryota</taxon>
        <taxon>Metazoa</taxon>
        <taxon>Ecdysozoa</taxon>
        <taxon>Arthropoda</taxon>
        <taxon>Chelicerata</taxon>
        <taxon>Arachnida</taxon>
        <taxon>Acari</taxon>
        <taxon>Parasitiformes</taxon>
        <taxon>Ixodida</taxon>
        <taxon>Ixodoidea</taxon>
        <taxon>Ixodidae</taxon>
        <taxon>Rhipicephalinae</taxon>
        <taxon>Rhipicephalus</taxon>
        <taxon>Rhipicephalus</taxon>
    </lineage>
</organism>
<dbReference type="EMBL" id="JABSTV010001250">
    <property type="protein sequence ID" value="KAH7957054.1"/>
    <property type="molecule type" value="Genomic_DNA"/>
</dbReference>
<dbReference type="Proteomes" id="UP000821837">
    <property type="component" value="Unassembled WGS sequence"/>
</dbReference>
<dbReference type="Pfam" id="PF00391">
    <property type="entry name" value="PEP-utilizers"/>
    <property type="match status" value="1"/>
</dbReference>
<evidence type="ECO:0000313" key="2">
    <source>
        <dbReference type="EMBL" id="KAH7957054.1"/>
    </source>
</evidence>